<organism evidence="1 2">
    <name type="scientific">Alkalihalophilus lindianensis</name>
    <dbReference type="NCBI Taxonomy" id="1630542"/>
    <lineage>
        <taxon>Bacteria</taxon>
        <taxon>Bacillati</taxon>
        <taxon>Bacillota</taxon>
        <taxon>Bacilli</taxon>
        <taxon>Bacillales</taxon>
        <taxon>Bacillaceae</taxon>
        <taxon>Alkalihalophilus</taxon>
    </lineage>
</organism>
<dbReference type="Proteomes" id="UP001287282">
    <property type="component" value="Unassembled WGS sequence"/>
</dbReference>
<accession>A0ABU3X531</accession>
<sequence length="117" mass="13913">MRVYYDEIDGHLYPKLLIVPATTDQLKPTYQLDVPFERFHAEDFHEEFKGLTVTLGELMRVADHETSFSVHIPSVRRFLTQRYGSDQQIENIEHFVILIDDLEELLQVDVRKWIHND</sequence>
<proteinExistence type="predicted"/>
<reference evidence="1 2" key="1">
    <citation type="submission" date="2023-10" db="EMBL/GenBank/DDBJ databases">
        <title>Screening of Alkalihalobacillus lindianensis BZ-TG-R113 and Its Alleviation of Salt Stress on Rapeseed Growth.</title>
        <authorList>
            <person name="Zhao B."/>
            <person name="Guo T."/>
        </authorList>
    </citation>
    <scope>NUCLEOTIDE SEQUENCE [LARGE SCALE GENOMIC DNA]</scope>
    <source>
        <strain evidence="1 2">BZ-TG-R113</strain>
    </source>
</reference>
<comment type="caution">
    <text evidence="1">The sequence shown here is derived from an EMBL/GenBank/DDBJ whole genome shotgun (WGS) entry which is preliminary data.</text>
</comment>
<evidence type="ECO:0000313" key="1">
    <source>
        <dbReference type="EMBL" id="MDV2683006.1"/>
    </source>
</evidence>
<name>A0ABU3X531_9BACI</name>
<protein>
    <submittedName>
        <fullName evidence="1">Uncharacterized protein</fullName>
    </submittedName>
</protein>
<dbReference type="RefSeq" id="WP_317120335.1">
    <property type="nucleotide sequence ID" value="NZ_JAWJBA010000001.1"/>
</dbReference>
<gene>
    <name evidence="1" type="ORF">RYX56_01315</name>
</gene>
<evidence type="ECO:0000313" key="2">
    <source>
        <dbReference type="Proteomes" id="UP001287282"/>
    </source>
</evidence>
<keyword evidence="2" id="KW-1185">Reference proteome</keyword>
<dbReference type="EMBL" id="JAWJBA010000001">
    <property type="protein sequence ID" value="MDV2683006.1"/>
    <property type="molecule type" value="Genomic_DNA"/>
</dbReference>